<feature type="domain" description="Glycosyltransferase 2-like" evidence="13">
    <location>
        <begin position="222"/>
        <end position="435"/>
    </location>
</feature>
<keyword evidence="6" id="KW-0997">Cell inner membrane</keyword>
<evidence type="ECO:0000313" key="14">
    <source>
        <dbReference type="EMBL" id="MFC0409382.1"/>
    </source>
</evidence>
<dbReference type="GO" id="GO:0016757">
    <property type="term" value="F:glycosyltransferase activity"/>
    <property type="evidence" value="ECO:0007669"/>
    <property type="project" value="UniProtKB-KW"/>
</dbReference>
<keyword evidence="5" id="KW-1003">Cell membrane</keyword>
<gene>
    <name evidence="14" type="primary">mdoH</name>
    <name evidence="14" type="ORF">ACFFGY_14090</name>
</gene>
<evidence type="ECO:0000256" key="1">
    <source>
        <dbReference type="ARBA" id="ARBA00004429"/>
    </source>
</evidence>
<keyword evidence="9 12" id="KW-0812">Transmembrane</keyword>
<dbReference type="PANTHER" id="PTHR43867">
    <property type="entry name" value="CELLULOSE SYNTHASE CATALYTIC SUBUNIT A [UDP-FORMING]"/>
    <property type="match status" value="1"/>
</dbReference>
<dbReference type="Gene3D" id="3.90.550.10">
    <property type="entry name" value="Spore Coat Polysaccharide Biosynthesis Protein SpsA, Chain A"/>
    <property type="match status" value="1"/>
</dbReference>
<evidence type="ECO:0000256" key="5">
    <source>
        <dbReference type="ARBA" id="ARBA00022475"/>
    </source>
</evidence>
<keyword evidence="8 14" id="KW-0808">Transferase</keyword>
<keyword evidence="10 12" id="KW-1133">Transmembrane helix</keyword>
<dbReference type="Pfam" id="PF13632">
    <property type="entry name" value="Glyco_trans_2_3"/>
    <property type="match status" value="1"/>
</dbReference>
<evidence type="ECO:0000256" key="7">
    <source>
        <dbReference type="ARBA" id="ARBA00022676"/>
    </source>
</evidence>
<evidence type="ECO:0000256" key="4">
    <source>
        <dbReference type="ARBA" id="ARBA00020585"/>
    </source>
</evidence>
<dbReference type="SUPFAM" id="SSF53448">
    <property type="entry name" value="Nucleotide-diphospho-sugar transferases"/>
    <property type="match status" value="1"/>
</dbReference>
<sequence length="577" mass="62270">MSALPDFGAITRVDRHSATGTVPRGPRAVPPAVLRRRRALLLALTVLSALAMLALVVRVLAPGGWSAWEVLILVCAVVQLPWFGLSVATGLIGGAIALFARDPAAAVLPALRGLQPEAPIRTRTLLAICVRDEPMSEVLPPVERLLRALEASGHGAAFSIGVLSDTARPENAAEEERAMRVLAAAHRPGAVLYRRRLSNEGYKAGNVMEFLDNHARDFDFMMVLDADSEMSAATVLRMVRVAEADERCAILQSNIAGAPARASFGRLTGFGARHGGRIWVYGQAWWQDDQGPYWGHNALVRIAPFRAHCRLPAMADGTPILSHDYVEAATLQGAGWAVRVLPEDEGSLEAHPPHAMAYLKRELRWAAGNMQWMGLLRERRLSTLGRFQMAQAVAYYLLIPFSFALMPLAAINAATGGAAGTPRPWLLLLLVLLWGLPQLAKFAGYAQAILRPGPGVTRGPMLAELLFTTLFEPVAGFDRVVVLGRLLLGGGRGWPGQERLERDLEWSEAVGYFWPHTLCGLVMAALFASAGLFPLLAALPFIGGLILAVPFAVVTSVVSDTRFPTGGLAESREKVRA</sequence>
<evidence type="ECO:0000259" key="13">
    <source>
        <dbReference type="Pfam" id="PF13632"/>
    </source>
</evidence>
<dbReference type="PANTHER" id="PTHR43867:SF5">
    <property type="entry name" value="GLUCANS BIOSYNTHESIS GLUCOSYLTRANSFERASE H"/>
    <property type="match status" value="1"/>
</dbReference>
<feature type="transmembrane region" description="Helical" evidence="12">
    <location>
        <begin position="67"/>
        <end position="100"/>
    </location>
</feature>
<proteinExistence type="inferred from homology"/>
<feature type="transmembrane region" description="Helical" evidence="12">
    <location>
        <begin position="39"/>
        <end position="61"/>
    </location>
</feature>
<feature type="transmembrane region" description="Helical" evidence="12">
    <location>
        <begin position="509"/>
        <end position="529"/>
    </location>
</feature>
<dbReference type="EMBL" id="JBHLUN010000009">
    <property type="protein sequence ID" value="MFC0409382.1"/>
    <property type="molecule type" value="Genomic_DNA"/>
</dbReference>
<evidence type="ECO:0000256" key="10">
    <source>
        <dbReference type="ARBA" id="ARBA00022989"/>
    </source>
</evidence>
<dbReference type="InterPro" id="IPR029044">
    <property type="entry name" value="Nucleotide-diphossugar_trans"/>
</dbReference>
<dbReference type="RefSeq" id="WP_377045128.1">
    <property type="nucleotide sequence ID" value="NZ_JBHLUN010000009.1"/>
</dbReference>
<comment type="pathway">
    <text evidence="2">Glycan metabolism; osmoregulated periplasmic glucan (OPG) biosynthesis.</text>
</comment>
<comment type="caution">
    <text evidence="14">The sequence shown here is derived from an EMBL/GenBank/DDBJ whole genome shotgun (WGS) entry which is preliminary data.</text>
</comment>
<feature type="transmembrane region" description="Helical" evidence="12">
    <location>
        <begin position="393"/>
        <end position="413"/>
    </location>
</feature>
<evidence type="ECO:0000313" key="15">
    <source>
        <dbReference type="Proteomes" id="UP001589865"/>
    </source>
</evidence>
<comment type="subcellular location">
    <subcellularLocation>
        <location evidence="1">Cell inner membrane</location>
        <topology evidence="1">Multi-pass membrane protein</topology>
    </subcellularLocation>
</comment>
<dbReference type="InterPro" id="IPR001173">
    <property type="entry name" value="Glyco_trans_2-like"/>
</dbReference>
<keyword evidence="11 12" id="KW-0472">Membrane</keyword>
<evidence type="ECO:0000256" key="6">
    <source>
        <dbReference type="ARBA" id="ARBA00022519"/>
    </source>
</evidence>
<dbReference type="Proteomes" id="UP001589865">
    <property type="component" value="Unassembled WGS sequence"/>
</dbReference>
<evidence type="ECO:0000256" key="12">
    <source>
        <dbReference type="SAM" id="Phobius"/>
    </source>
</evidence>
<keyword evidence="15" id="KW-1185">Reference proteome</keyword>
<name>A0ABV6JVN0_9PROT</name>
<comment type="similarity">
    <text evidence="3">Belongs to the glycosyltransferase 2 family. OpgH subfamily.</text>
</comment>
<feature type="transmembrane region" description="Helical" evidence="12">
    <location>
        <begin position="535"/>
        <end position="558"/>
    </location>
</feature>
<evidence type="ECO:0000256" key="8">
    <source>
        <dbReference type="ARBA" id="ARBA00022679"/>
    </source>
</evidence>
<organism evidence="14 15">
    <name type="scientific">Roseomonas elaeocarpi</name>
    <dbReference type="NCBI Taxonomy" id="907779"/>
    <lineage>
        <taxon>Bacteria</taxon>
        <taxon>Pseudomonadati</taxon>
        <taxon>Pseudomonadota</taxon>
        <taxon>Alphaproteobacteria</taxon>
        <taxon>Acetobacterales</taxon>
        <taxon>Roseomonadaceae</taxon>
        <taxon>Roseomonas</taxon>
    </lineage>
</organism>
<evidence type="ECO:0000256" key="2">
    <source>
        <dbReference type="ARBA" id="ARBA00005001"/>
    </source>
</evidence>
<protein>
    <recommendedName>
        <fullName evidence="4">Glucans biosynthesis glucosyltransferase H</fullName>
    </recommendedName>
</protein>
<dbReference type="NCBIfam" id="NF003962">
    <property type="entry name" value="PRK05454.2-5"/>
    <property type="match status" value="1"/>
</dbReference>
<keyword evidence="7 14" id="KW-0328">Glycosyltransferase</keyword>
<evidence type="ECO:0000256" key="3">
    <source>
        <dbReference type="ARBA" id="ARBA00009337"/>
    </source>
</evidence>
<accession>A0ABV6JVN0</accession>
<feature type="transmembrane region" description="Helical" evidence="12">
    <location>
        <begin position="425"/>
        <end position="444"/>
    </location>
</feature>
<reference evidence="14 15" key="1">
    <citation type="submission" date="2024-09" db="EMBL/GenBank/DDBJ databases">
        <authorList>
            <person name="Sun Q."/>
            <person name="Mori K."/>
        </authorList>
    </citation>
    <scope>NUCLEOTIDE SEQUENCE [LARGE SCALE GENOMIC DNA]</scope>
    <source>
        <strain evidence="14 15">TBRC 5777</strain>
    </source>
</reference>
<evidence type="ECO:0000256" key="11">
    <source>
        <dbReference type="ARBA" id="ARBA00023136"/>
    </source>
</evidence>
<dbReference type="InterPro" id="IPR050321">
    <property type="entry name" value="Glycosyltr_2/OpgH_subfam"/>
</dbReference>
<evidence type="ECO:0000256" key="9">
    <source>
        <dbReference type="ARBA" id="ARBA00022692"/>
    </source>
</evidence>